<keyword evidence="6 7" id="KW-0472">Membrane</keyword>
<sequence length="756" mass="86465">MKRRILYILTIITTVIYLVWRGLYTLPVNESLFALIFGILLWISEIISNFTAVFLIWSKNSAKPLIEPKIFPSEYPDVDVLIATHNEGVDLLAKTINSATRMHYPDKSKVHIYIADDNERVEMEELAAKFGIDYLGVKNNKHAKSGNFNYAIANSHSPLVATFDADMIPYSDFLTETVPYFVDNAKRRQAGEDIKPLGLVQTPQSFYNADSFQFNLFSEVDIPNEQDFFSREVNVYHNAHGAAIYTGSNTMIARQAIVDAGGFPTNTITEDFQLGAQINMAGYQNLSTLEPKASGLTPTDIPSILKQRIRWGRGVVQSVYNIRAFTNPKLTMAQRFVYINSYLYWWSFFRRILYIFAPILFTVFGIRVVDTNFWVLLAIWLPSYALIQLVMKDVSSDLRTSRWGEIQETIFAPYLVIPIFMQSIGLKETSFKVTNKDANQSRKDMLYALPNAIMLALALFGVVTFNYGKFGSEIAYGSVITFWLLSHIVNLTFAVLYYLGRPIYRAAERFAMSIDIEVSSYGATGHFVTNDISETGLSFVTDYPIYYPAKEDLHFTLRKGENTTSLVGCIVRVWQKGPEFYYGVELNENNAENEEAYLTYLQIIYDGFNKSLRQTMDPMTTIIDAFLINIEKHLQPNQKQGTQEAQPLYPVIQTNQIITNDGNIYQLDRFNFETLSFSQLDTAITIMPQKQLHLVIDEVPFELTYLHKNESGKMTYQIDNIQDIAYTENFKKLLAEWVHHDRFMTQQSTGEGENDA</sequence>
<comment type="caution">
    <text evidence="11">The sequence shown here is derived from an EMBL/GenBank/DDBJ whole genome shotgun (WGS) entry which is preliminary data.</text>
</comment>
<proteinExistence type="predicted"/>
<keyword evidence="3 11" id="KW-0808">Transferase</keyword>
<evidence type="ECO:0000259" key="8">
    <source>
        <dbReference type="Pfam" id="PF00535"/>
    </source>
</evidence>
<dbReference type="EMBL" id="RKMG01000010">
    <property type="protein sequence ID" value="RPA60731.1"/>
    <property type="molecule type" value="Genomic_DNA"/>
</dbReference>
<keyword evidence="12" id="KW-1185">Reference proteome</keyword>
<feature type="transmembrane region" description="Helical" evidence="7">
    <location>
        <begin position="446"/>
        <end position="468"/>
    </location>
</feature>
<evidence type="ECO:0000256" key="5">
    <source>
        <dbReference type="ARBA" id="ARBA00022989"/>
    </source>
</evidence>
<dbReference type="InterPro" id="IPR009875">
    <property type="entry name" value="PilZ_domain"/>
</dbReference>
<accession>A0A3N4GNM7</accession>
<evidence type="ECO:0000313" key="11">
    <source>
        <dbReference type="EMBL" id="RPA60731.1"/>
    </source>
</evidence>
<gene>
    <name evidence="11" type="ORF">EF384_04420</name>
</gene>
<dbReference type="GO" id="GO:0016758">
    <property type="term" value="F:hexosyltransferase activity"/>
    <property type="evidence" value="ECO:0007669"/>
    <property type="project" value="TreeGrafter"/>
</dbReference>
<dbReference type="InterPro" id="IPR050321">
    <property type="entry name" value="Glycosyltr_2/OpgH_subfam"/>
</dbReference>
<dbReference type="CDD" id="cd06421">
    <property type="entry name" value="CESA_CelA_like"/>
    <property type="match status" value="1"/>
</dbReference>
<feature type="domain" description="Glycosyltransferase 2-like" evidence="8">
    <location>
        <begin position="80"/>
        <end position="184"/>
    </location>
</feature>
<evidence type="ECO:0000256" key="7">
    <source>
        <dbReference type="SAM" id="Phobius"/>
    </source>
</evidence>
<feature type="transmembrane region" description="Helical" evidence="7">
    <location>
        <begin position="32"/>
        <end position="57"/>
    </location>
</feature>
<organism evidence="11 12">
    <name type="scientific">Aerococcus agrisoli</name>
    <dbReference type="NCBI Taxonomy" id="2487350"/>
    <lineage>
        <taxon>Bacteria</taxon>
        <taxon>Bacillati</taxon>
        <taxon>Bacillota</taxon>
        <taxon>Bacilli</taxon>
        <taxon>Lactobacillales</taxon>
        <taxon>Aerococcaceae</taxon>
        <taxon>Aerococcus</taxon>
    </lineage>
</organism>
<feature type="transmembrane region" description="Helical" evidence="7">
    <location>
        <begin position="372"/>
        <end position="391"/>
    </location>
</feature>
<evidence type="ECO:0000256" key="6">
    <source>
        <dbReference type="ARBA" id="ARBA00023136"/>
    </source>
</evidence>
<keyword evidence="5 7" id="KW-1133">Transmembrane helix</keyword>
<dbReference type="InterPro" id="IPR029044">
    <property type="entry name" value="Nucleotide-diphossugar_trans"/>
</dbReference>
<dbReference type="PANTHER" id="PTHR43867:SF2">
    <property type="entry name" value="CELLULOSE SYNTHASE CATALYTIC SUBUNIT A [UDP-FORMING]"/>
    <property type="match status" value="1"/>
</dbReference>
<keyword evidence="2" id="KW-0328">Glycosyltransferase</keyword>
<feature type="transmembrane region" description="Helical" evidence="7">
    <location>
        <begin position="474"/>
        <end position="499"/>
    </location>
</feature>
<feature type="domain" description="Glycosyltransferase 2-like" evidence="10">
    <location>
        <begin position="196"/>
        <end position="379"/>
    </location>
</feature>
<comment type="subcellular location">
    <subcellularLocation>
        <location evidence="1">Membrane</location>
        <topology evidence="1">Multi-pass membrane protein</topology>
    </subcellularLocation>
</comment>
<dbReference type="Gene3D" id="3.90.550.10">
    <property type="entry name" value="Spore Coat Polysaccharide Biosynthesis Protein SpsA, Chain A"/>
    <property type="match status" value="1"/>
</dbReference>
<feature type="transmembrane region" description="Helical" evidence="7">
    <location>
        <begin position="5"/>
        <end position="26"/>
    </location>
</feature>
<dbReference type="InterPro" id="IPR001173">
    <property type="entry name" value="Glyco_trans_2-like"/>
</dbReference>
<dbReference type="OrthoDB" id="9766299at2"/>
<feature type="transmembrane region" description="Helical" evidence="7">
    <location>
        <begin position="342"/>
        <end position="366"/>
    </location>
</feature>
<dbReference type="SUPFAM" id="SSF53448">
    <property type="entry name" value="Nucleotide-diphospho-sugar transferases"/>
    <property type="match status" value="1"/>
</dbReference>
<dbReference type="Pfam" id="PF00535">
    <property type="entry name" value="Glycos_transf_2"/>
    <property type="match status" value="1"/>
</dbReference>
<dbReference type="AlphaFoldDB" id="A0A3N4GNM7"/>
<dbReference type="Proteomes" id="UP000273977">
    <property type="component" value="Unassembled WGS sequence"/>
</dbReference>
<protein>
    <submittedName>
        <fullName evidence="11">Glycosyltransferase</fullName>
    </submittedName>
</protein>
<dbReference type="Gene3D" id="2.40.10.220">
    <property type="entry name" value="predicted glycosyltransferase like domains"/>
    <property type="match status" value="1"/>
</dbReference>
<evidence type="ECO:0000256" key="3">
    <source>
        <dbReference type="ARBA" id="ARBA00022679"/>
    </source>
</evidence>
<feature type="domain" description="PilZ" evidence="9">
    <location>
        <begin position="505"/>
        <end position="600"/>
    </location>
</feature>
<dbReference type="GO" id="GO:0035438">
    <property type="term" value="F:cyclic-di-GMP binding"/>
    <property type="evidence" value="ECO:0007669"/>
    <property type="project" value="InterPro"/>
</dbReference>
<name>A0A3N4GNM7_9LACT</name>
<dbReference type="Pfam" id="PF13632">
    <property type="entry name" value="Glyco_trans_2_3"/>
    <property type="match status" value="1"/>
</dbReference>
<evidence type="ECO:0000313" key="12">
    <source>
        <dbReference type="Proteomes" id="UP000273977"/>
    </source>
</evidence>
<dbReference type="Pfam" id="PF07238">
    <property type="entry name" value="PilZ"/>
    <property type="match status" value="1"/>
</dbReference>
<dbReference type="GO" id="GO:0005886">
    <property type="term" value="C:plasma membrane"/>
    <property type="evidence" value="ECO:0007669"/>
    <property type="project" value="TreeGrafter"/>
</dbReference>
<evidence type="ECO:0000256" key="1">
    <source>
        <dbReference type="ARBA" id="ARBA00004141"/>
    </source>
</evidence>
<evidence type="ECO:0000259" key="10">
    <source>
        <dbReference type="Pfam" id="PF13632"/>
    </source>
</evidence>
<keyword evidence="4 7" id="KW-0812">Transmembrane</keyword>
<evidence type="ECO:0000259" key="9">
    <source>
        <dbReference type="Pfam" id="PF07238"/>
    </source>
</evidence>
<dbReference type="PANTHER" id="PTHR43867">
    <property type="entry name" value="CELLULOSE SYNTHASE CATALYTIC SUBUNIT A [UDP-FORMING]"/>
    <property type="match status" value="1"/>
</dbReference>
<evidence type="ECO:0000256" key="4">
    <source>
        <dbReference type="ARBA" id="ARBA00022692"/>
    </source>
</evidence>
<reference evidence="11 12" key="1">
    <citation type="submission" date="2018-11" db="EMBL/GenBank/DDBJ databases">
        <title>Aerococcus sp. SJQ22, whole genome shotgun sequence.</title>
        <authorList>
            <person name="Sun L."/>
            <person name="Gao X."/>
            <person name="Chen W."/>
            <person name="Huang K."/>
        </authorList>
    </citation>
    <scope>NUCLEOTIDE SEQUENCE [LARGE SCALE GENOMIC DNA]</scope>
    <source>
        <strain evidence="11 12">SJQ22</strain>
    </source>
</reference>
<evidence type="ECO:0000256" key="2">
    <source>
        <dbReference type="ARBA" id="ARBA00022676"/>
    </source>
</evidence>